<dbReference type="InterPro" id="IPR013320">
    <property type="entry name" value="ConA-like_dom_sf"/>
</dbReference>
<evidence type="ECO:0000259" key="2">
    <source>
        <dbReference type="PROSITE" id="PS51762"/>
    </source>
</evidence>
<organism evidence="3 4">
    <name type="scientific">Actinomycetospora chibensis</name>
    <dbReference type="NCBI Taxonomy" id="663606"/>
    <lineage>
        <taxon>Bacteria</taxon>
        <taxon>Bacillati</taxon>
        <taxon>Actinomycetota</taxon>
        <taxon>Actinomycetes</taxon>
        <taxon>Pseudonocardiales</taxon>
        <taxon>Pseudonocardiaceae</taxon>
        <taxon>Actinomycetospora</taxon>
    </lineage>
</organism>
<dbReference type="GO" id="GO:0016787">
    <property type="term" value="F:hydrolase activity"/>
    <property type="evidence" value="ECO:0007669"/>
    <property type="project" value="UniProtKB-KW"/>
</dbReference>
<dbReference type="InterPro" id="IPR050546">
    <property type="entry name" value="Glycosyl_Hydrlase_16"/>
</dbReference>
<proteinExistence type="inferred from homology"/>
<keyword evidence="4" id="KW-1185">Reference proteome</keyword>
<dbReference type="InterPro" id="IPR000757">
    <property type="entry name" value="Beta-glucanase-like"/>
</dbReference>
<feature type="domain" description="GH16" evidence="2">
    <location>
        <begin position="30"/>
        <end position="259"/>
    </location>
</feature>
<protein>
    <submittedName>
        <fullName evidence="3">Glycoside hydrolase family 16 protein</fullName>
    </submittedName>
</protein>
<name>A0ABV9RBA9_9PSEU</name>
<gene>
    <name evidence="3" type="ORF">ACFPEL_03490</name>
</gene>
<dbReference type="RefSeq" id="WP_274191093.1">
    <property type="nucleotide sequence ID" value="NZ_BAABHN010000005.1"/>
</dbReference>
<dbReference type="EMBL" id="JBHSIM010000005">
    <property type="protein sequence ID" value="MFC4831468.1"/>
    <property type="molecule type" value="Genomic_DNA"/>
</dbReference>
<comment type="caution">
    <text evidence="3">The sequence shown here is derived from an EMBL/GenBank/DDBJ whole genome shotgun (WGS) entry which is preliminary data.</text>
</comment>
<dbReference type="Pfam" id="PF00722">
    <property type="entry name" value="Glyco_hydro_16"/>
    <property type="match status" value="1"/>
</dbReference>
<evidence type="ECO:0000313" key="3">
    <source>
        <dbReference type="EMBL" id="MFC4831468.1"/>
    </source>
</evidence>
<evidence type="ECO:0000313" key="4">
    <source>
        <dbReference type="Proteomes" id="UP001595909"/>
    </source>
</evidence>
<keyword evidence="3" id="KW-0378">Hydrolase</keyword>
<dbReference type="CDD" id="cd08023">
    <property type="entry name" value="GH16_laminarinase_like"/>
    <property type="match status" value="1"/>
</dbReference>
<dbReference type="SUPFAM" id="SSF49899">
    <property type="entry name" value="Concanavalin A-like lectins/glucanases"/>
    <property type="match status" value="1"/>
</dbReference>
<dbReference type="Proteomes" id="UP001595909">
    <property type="component" value="Unassembled WGS sequence"/>
</dbReference>
<reference evidence="4" key="1">
    <citation type="journal article" date="2019" name="Int. J. Syst. Evol. Microbiol.">
        <title>The Global Catalogue of Microorganisms (GCM) 10K type strain sequencing project: providing services to taxonomists for standard genome sequencing and annotation.</title>
        <authorList>
            <consortium name="The Broad Institute Genomics Platform"/>
            <consortium name="The Broad Institute Genome Sequencing Center for Infectious Disease"/>
            <person name="Wu L."/>
            <person name="Ma J."/>
        </authorList>
    </citation>
    <scope>NUCLEOTIDE SEQUENCE [LARGE SCALE GENOMIC DNA]</scope>
    <source>
        <strain evidence="4">CCUG 50347</strain>
    </source>
</reference>
<dbReference type="Gene3D" id="2.60.120.200">
    <property type="match status" value="1"/>
</dbReference>
<sequence length="259" mass="28562">MVSGRTTVLAEVTPKKRTVALREADAPRRRDASVGAGPDETRWAFDVGGGGWGNGELQTYTRSRANSFLDGHGHLVIRATRTTLPRPGNADEIVYHSARLKTVDRFAQRYGHWEARMKIESRPGLWPAWWMLGDNYPVVGWPRSGEVDMVEDYGFSAVESSVHTSRNAPSVTSYSGGTANDSTFHTFRMDWSPEGVAFARDDVPYAGVSWALEDPNVPIDPPQPMFMLLNLAVGGTIGAPPPEVTFPVDLVVDYVRVWS</sequence>
<dbReference type="PROSITE" id="PS51762">
    <property type="entry name" value="GH16_2"/>
    <property type="match status" value="1"/>
</dbReference>
<comment type="similarity">
    <text evidence="1">Belongs to the glycosyl hydrolase 16 family.</text>
</comment>
<dbReference type="PANTHER" id="PTHR10963">
    <property type="entry name" value="GLYCOSYL HYDROLASE-RELATED"/>
    <property type="match status" value="1"/>
</dbReference>
<dbReference type="PANTHER" id="PTHR10963:SF55">
    <property type="entry name" value="GLYCOSIDE HYDROLASE FAMILY 16 PROTEIN"/>
    <property type="match status" value="1"/>
</dbReference>
<evidence type="ECO:0000256" key="1">
    <source>
        <dbReference type="ARBA" id="ARBA00006865"/>
    </source>
</evidence>
<accession>A0ABV9RBA9</accession>